<proteinExistence type="predicted"/>
<dbReference type="Proteomes" id="UP000564836">
    <property type="component" value="Chromosome"/>
</dbReference>
<organism evidence="1">
    <name type="scientific">Bradyrhizobium barranii subsp. barranii</name>
    <dbReference type="NCBI Taxonomy" id="2823807"/>
    <lineage>
        <taxon>Bacteria</taxon>
        <taxon>Pseudomonadati</taxon>
        <taxon>Pseudomonadota</taxon>
        <taxon>Alphaproteobacteria</taxon>
        <taxon>Hyphomicrobiales</taxon>
        <taxon>Nitrobacteraceae</taxon>
        <taxon>Bradyrhizobium</taxon>
        <taxon>Bradyrhizobium barranii</taxon>
    </lineage>
</organism>
<protein>
    <submittedName>
        <fullName evidence="1">Uncharacterized protein</fullName>
    </submittedName>
</protein>
<accession>A0A7Z0QKB3</accession>
<name>A0A7Z0QKB3_9BRAD</name>
<dbReference type="AlphaFoldDB" id="A0A7Z0QKB3"/>
<evidence type="ECO:0000313" key="2">
    <source>
        <dbReference type="EMBL" id="UGX97129.1"/>
    </source>
</evidence>
<reference evidence="1" key="2">
    <citation type="submission" date="2020-06" db="EMBL/GenBank/DDBJ databases">
        <title>Whole Genome Sequence of Bradyrhizobium sp. Strain 323S2.</title>
        <authorList>
            <person name="Bromfield E.S.P."/>
        </authorList>
    </citation>
    <scope>NUCLEOTIDE SEQUENCE [LARGE SCALE GENOMIC DNA]</scope>
    <source>
        <strain evidence="1">323S2</strain>
    </source>
</reference>
<sequence length="105" mass="11181">MPLQASMQDTPHGRMSVLVSTETGASARAFYRNDFPPELSKPIATLLAANEGLNGIVNNNANTLLPTVVDQHNRVAVVNTLRAPFGAMQTALTRPIRESAALGPD</sequence>
<evidence type="ECO:0000313" key="3">
    <source>
        <dbReference type="Proteomes" id="UP000564836"/>
    </source>
</evidence>
<reference evidence="2 3" key="3">
    <citation type="journal article" date="2022" name="Int. J. Syst. Evol. Microbiol.">
        <title>Strains of Bradyrhizobium barranii sp. nov. associated with legumes native to Canada are symbionts of soybeans and belong to different subspecies (subsp. barranii subsp. nov. and subsp. apii subsp. nov.) and symbiovars (sv. glycinearum and sv. septentrionale).</title>
        <authorList>
            <person name="Bromfield E.S.P."/>
            <person name="Cloutier S."/>
            <person name="Wasai-Hara S."/>
            <person name="Minamisawa K."/>
        </authorList>
    </citation>
    <scope>NUCLEOTIDE SEQUENCE [LARGE SCALE GENOMIC DNA]</scope>
    <source>
        <strain evidence="2 3">323S2</strain>
    </source>
</reference>
<dbReference type="EMBL" id="CP088280">
    <property type="protein sequence ID" value="UGX97129.1"/>
    <property type="molecule type" value="Genomic_DNA"/>
</dbReference>
<dbReference type="EMBL" id="JACBFH010000001">
    <property type="protein sequence ID" value="NYY96084.1"/>
    <property type="molecule type" value="Genomic_DNA"/>
</dbReference>
<dbReference type="RefSeq" id="WP_166342349.1">
    <property type="nucleotide sequence ID" value="NZ_CP088280.1"/>
</dbReference>
<reference evidence="2 3" key="1">
    <citation type="journal article" date="2017" name="Syst. Appl. Microbiol.">
        <title>Soybeans inoculated with root zone soils of Canadian native legumes harbour diverse and novel Bradyrhizobium spp. that possess agricultural potential.</title>
        <authorList>
            <person name="Bromfield E.S.P."/>
            <person name="Cloutier S."/>
            <person name="Tambong J.T."/>
            <person name="Tran Thi T.V."/>
        </authorList>
    </citation>
    <scope>NUCLEOTIDE SEQUENCE [LARGE SCALE GENOMIC DNA]</scope>
    <source>
        <strain evidence="2 3">323S2</strain>
    </source>
</reference>
<evidence type="ECO:0000313" key="1">
    <source>
        <dbReference type="EMBL" id="NYY96084.1"/>
    </source>
</evidence>
<gene>
    <name evidence="2" type="ORF">G6321_00019145</name>
    <name evidence="1" type="ORF">G6321_49055</name>
</gene>